<organism evidence="2 3">
    <name type="scientific">Enterococcus gallinarum</name>
    <dbReference type="NCBI Taxonomy" id="1353"/>
    <lineage>
        <taxon>Bacteria</taxon>
        <taxon>Bacillati</taxon>
        <taxon>Bacillota</taxon>
        <taxon>Bacilli</taxon>
        <taxon>Lactobacillales</taxon>
        <taxon>Enterococcaceae</taxon>
        <taxon>Enterococcus</taxon>
    </lineage>
</organism>
<evidence type="ECO:0000313" key="2">
    <source>
        <dbReference type="EMBL" id="MXS27194.1"/>
    </source>
</evidence>
<dbReference type="RefSeq" id="WP_142425383.1">
    <property type="nucleotide sequence ID" value="NZ_CABGTZ010000012.1"/>
</dbReference>
<sequence>MAGKKSTASPFVEAAKELLSQEGIPFKEWTNDHLRDKKMAILEGKDKEWEESTIEKQCESYVLSKINTLVSDKNQVKNGGNKHVNETTTSTTNATNE</sequence>
<evidence type="ECO:0000313" key="3">
    <source>
        <dbReference type="Proteomes" id="UP000439965"/>
    </source>
</evidence>
<dbReference type="Pfam" id="PF17436">
    <property type="entry name" value="DUF5415"/>
    <property type="match status" value="1"/>
</dbReference>
<comment type="caution">
    <text evidence="2">The sequence shown here is derived from an EMBL/GenBank/DDBJ whole genome shotgun (WGS) entry which is preliminary data.</text>
</comment>
<dbReference type="InterPro" id="IPR035395">
    <property type="entry name" value="DUF5415"/>
</dbReference>
<evidence type="ECO:0000256" key="1">
    <source>
        <dbReference type="SAM" id="MobiDB-lite"/>
    </source>
</evidence>
<gene>
    <name evidence="2" type="ORF">GTI89_14125</name>
</gene>
<accession>A0A6I4XGH9</accession>
<name>A0A6I4XGH9_ENTGA</name>
<dbReference type="AlphaFoldDB" id="A0A6I4XGH9"/>
<feature type="compositionally biased region" description="Low complexity" evidence="1">
    <location>
        <begin position="86"/>
        <end position="97"/>
    </location>
</feature>
<reference evidence="2 3" key="1">
    <citation type="submission" date="2019-04" db="EMBL/GenBank/DDBJ databases">
        <title>Step-wise assembly of the neonatal virome modulated by breast feeding.</title>
        <authorList>
            <person name="Liang G."/>
            <person name="Bushman F."/>
        </authorList>
    </citation>
    <scope>NUCLEOTIDE SEQUENCE [LARGE SCALE GENOMIC DNA]</scope>
    <source>
        <strain evidence="2 3">E3404</strain>
    </source>
</reference>
<proteinExistence type="predicted"/>
<protein>
    <submittedName>
        <fullName evidence="2">Uncharacterized protein</fullName>
    </submittedName>
</protein>
<feature type="region of interest" description="Disordered" evidence="1">
    <location>
        <begin position="74"/>
        <end position="97"/>
    </location>
</feature>
<dbReference type="EMBL" id="WVTI01000016">
    <property type="protein sequence ID" value="MXS27194.1"/>
    <property type="molecule type" value="Genomic_DNA"/>
</dbReference>
<dbReference type="Proteomes" id="UP000439965">
    <property type="component" value="Unassembled WGS sequence"/>
</dbReference>